<accession>A0AAD1W2A8</accession>
<dbReference type="Pfam" id="PF15189">
    <property type="entry name" value="MEIOC"/>
    <property type="match status" value="1"/>
</dbReference>
<feature type="region of interest" description="Disordered" evidence="2">
    <location>
        <begin position="360"/>
        <end position="492"/>
    </location>
</feature>
<evidence type="ECO:0000313" key="4">
    <source>
        <dbReference type="Proteomes" id="UP001295444"/>
    </source>
</evidence>
<proteinExistence type="predicted"/>
<name>A0AAD1W2A8_PELCU</name>
<protein>
    <recommendedName>
        <fullName evidence="5">Meiosis-specific coiled-coil domain-containing protein MEIOC</fullName>
    </recommendedName>
</protein>
<dbReference type="InterPro" id="IPR027963">
    <property type="entry name" value="MEIOC"/>
</dbReference>
<dbReference type="EMBL" id="OW240915">
    <property type="protein sequence ID" value="CAH2281881.1"/>
    <property type="molecule type" value="Genomic_DNA"/>
</dbReference>
<dbReference type="GO" id="GO:0007144">
    <property type="term" value="P:female meiosis I"/>
    <property type="evidence" value="ECO:0007669"/>
    <property type="project" value="TreeGrafter"/>
</dbReference>
<dbReference type="GO" id="GO:0005634">
    <property type="term" value="C:nucleus"/>
    <property type="evidence" value="ECO:0007669"/>
    <property type="project" value="TreeGrafter"/>
</dbReference>
<evidence type="ECO:0000256" key="1">
    <source>
        <dbReference type="SAM" id="Coils"/>
    </source>
</evidence>
<dbReference type="GO" id="GO:0007141">
    <property type="term" value="P:male meiosis I"/>
    <property type="evidence" value="ECO:0007669"/>
    <property type="project" value="TreeGrafter"/>
</dbReference>
<sequence>MDNSFLSQFVNGMTGSETLSQSKLYSSWSVCGDEPVTSSVPEFREKSSQFTFTDSGNRLDMFGLVSSNTEESNKVEPVTDWDSLSKLFPPLWTPNTDEQRELSDYLPHTVPDSDTQSYRKEIRTLPDMGSLQRGFEDLGLLESFVSHPEPQLDELSNDVYIENPALKLNSTFHQTQQPPQYTGDYIKFNCTDYAMNGASVGTNAQKRPHEYSGFPKQVWKGENGSFTFGKSSPTNPLIYSSDSRDAWSKENYLKTCNVEPPSMKPTIPQYNQQFHKERRFLPFAQRKLYNTGSENQYTNYPNIPFDSHENQVCQGPNESFMKSSDFSSSTNAIYHNENLQPSCFGNRFLDFEAVGTQKQAISPLPSPVSSLSDGSPTHNSLSQQPYYSHAASSSSSLSDGHTHRNSATNKMTFSGLIDENQRGVKSFGQSSPTKEGNYGKMSFGFQAPKSPTPQNSDRYQRLSKKNNPQNNSNTDKRCKRNWSAQQGNARSNPQQFNMFQKKQDANIGNVSDFINASFLPSFSLMSNLKQNQHFPSFNAQPFAPSANMPFPPPPFPFSDLIDLLHYEDLNPLNPFINELLSGEIPPPYVAFPAPFNRYRPPRNRSGPASELHSQLEECCEQLRVLEKDRKKTEADLARHFPGNRVSSSYNSSVPRLPTNPSRVDRLIVDELREQARAVSLVKIMERICSCSLHVNITLALEHHLEAILLTQARRKDEIVNVANRQKQGSPRFNNERDVLALAAAIKEMVASTRKARTALWCALQMTLAKSPSGSAVAPEDLERVLQELCPRQSSSSTDVEDGKKGCEEKHL</sequence>
<reference evidence="3" key="1">
    <citation type="submission" date="2022-03" db="EMBL/GenBank/DDBJ databases">
        <authorList>
            <person name="Alioto T."/>
            <person name="Alioto T."/>
            <person name="Gomez Garrido J."/>
        </authorList>
    </citation>
    <scope>NUCLEOTIDE SEQUENCE</scope>
</reference>
<feature type="coiled-coil region" evidence="1">
    <location>
        <begin position="608"/>
        <end position="635"/>
    </location>
</feature>
<feature type="compositionally biased region" description="Polar residues" evidence="2">
    <location>
        <begin position="482"/>
        <end position="492"/>
    </location>
</feature>
<gene>
    <name evidence="3" type="ORF">PECUL_23A054271</name>
</gene>
<dbReference type="AlphaFoldDB" id="A0AAD1W2A8"/>
<keyword evidence="4" id="KW-1185">Reference proteome</keyword>
<dbReference type="PANTHER" id="PTHR33861">
    <property type="entry name" value="PROTEIN CBG18333"/>
    <property type="match status" value="1"/>
</dbReference>
<feature type="compositionally biased region" description="Low complexity" evidence="2">
    <location>
        <begin position="367"/>
        <end position="398"/>
    </location>
</feature>
<feature type="region of interest" description="Disordered" evidence="2">
    <location>
        <begin position="788"/>
        <end position="811"/>
    </location>
</feature>
<evidence type="ECO:0000256" key="2">
    <source>
        <dbReference type="SAM" id="MobiDB-lite"/>
    </source>
</evidence>
<dbReference type="GO" id="GO:0005737">
    <property type="term" value="C:cytoplasm"/>
    <property type="evidence" value="ECO:0007669"/>
    <property type="project" value="TreeGrafter"/>
</dbReference>
<dbReference type="GO" id="GO:0048255">
    <property type="term" value="P:mRNA stabilization"/>
    <property type="evidence" value="ECO:0007669"/>
    <property type="project" value="TreeGrafter"/>
</dbReference>
<dbReference type="Proteomes" id="UP001295444">
    <property type="component" value="Chromosome 04"/>
</dbReference>
<keyword evidence="1" id="KW-0175">Coiled coil</keyword>
<dbReference type="PANTHER" id="PTHR33861:SF4">
    <property type="entry name" value="MEIOSIS-SPECIFIC COILED-COIL DOMAIN-CONTAINING PROTEIN MEIOC"/>
    <property type="match status" value="1"/>
</dbReference>
<evidence type="ECO:0008006" key="5">
    <source>
        <dbReference type="Google" id="ProtNLM"/>
    </source>
</evidence>
<evidence type="ECO:0000313" key="3">
    <source>
        <dbReference type="EMBL" id="CAH2281881.1"/>
    </source>
</evidence>
<feature type="compositionally biased region" description="Basic and acidic residues" evidence="2">
    <location>
        <begin position="800"/>
        <end position="811"/>
    </location>
</feature>
<organism evidence="3 4">
    <name type="scientific">Pelobates cultripes</name>
    <name type="common">Western spadefoot toad</name>
    <dbReference type="NCBI Taxonomy" id="61616"/>
    <lineage>
        <taxon>Eukaryota</taxon>
        <taxon>Metazoa</taxon>
        <taxon>Chordata</taxon>
        <taxon>Craniata</taxon>
        <taxon>Vertebrata</taxon>
        <taxon>Euteleostomi</taxon>
        <taxon>Amphibia</taxon>
        <taxon>Batrachia</taxon>
        <taxon>Anura</taxon>
        <taxon>Pelobatoidea</taxon>
        <taxon>Pelobatidae</taxon>
        <taxon>Pelobates</taxon>
    </lineage>
</organism>